<sequence>MRADAMNVTDLRLLVAVGALAVAATAGGVVVWRRRPRPAVAVRAGVVVLAELLVVTTVALVVNRVEGFYPTWGALAQRGSVTQRLATAPGRLDATIQRLGRGPDRLAPLPWRSAALAAWPHVDATVVPPTDYLLHPAWRYPAVLVLSSSPGGWSDAQVLAAARQAAPAAVVVAVRAPRDVDPAALARGLPQDLERDLRVTGYRWGLVASSGMQQVARDVVSRDVGRFPVFAVAAEPGTIEPVSAPAAPPSQLPLPAGVLAVQISSAGGGSGAETAGLAAGLRWAAGQLPAPLAAPAPVLTPSADPRPRRHHPAGRHASVRRSVPVAGGRHGS</sequence>
<keyword evidence="2" id="KW-0472">Membrane</keyword>
<evidence type="ECO:0000313" key="3">
    <source>
        <dbReference type="EMBL" id="XBP95503.1"/>
    </source>
</evidence>
<dbReference type="EMBL" id="CP159342">
    <property type="protein sequence ID" value="XCH76206.1"/>
    <property type="molecule type" value="Genomic_DNA"/>
</dbReference>
<accession>A0AAU8HJH5</accession>
<dbReference type="AlphaFoldDB" id="A0AAU8HJH5"/>
<feature type="transmembrane region" description="Helical" evidence="2">
    <location>
        <begin position="12"/>
        <end position="32"/>
    </location>
</feature>
<protein>
    <recommendedName>
        <fullName evidence="5">Type VII secretion protein EccE</fullName>
    </recommendedName>
</protein>
<dbReference type="RefSeq" id="WP_350936372.1">
    <property type="nucleotide sequence ID" value="NZ_CP157762.1"/>
</dbReference>
<reference evidence="4" key="2">
    <citation type="submission" date="2024-06" db="EMBL/GenBank/DDBJ databases">
        <title>Micromonospora mangrovi CCTCC AA 2012012 genome sequences.</title>
        <authorList>
            <person name="Gao J."/>
        </authorList>
    </citation>
    <scope>NUCLEOTIDE SEQUENCE</scope>
    <source>
        <strain evidence="4">CCTCC AA 2012012</strain>
    </source>
</reference>
<evidence type="ECO:0008006" key="5">
    <source>
        <dbReference type="Google" id="ProtNLM"/>
    </source>
</evidence>
<feature type="region of interest" description="Disordered" evidence="1">
    <location>
        <begin position="295"/>
        <end position="332"/>
    </location>
</feature>
<keyword evidence="2" id="KW-1133">Transmembrane helix</keyword>
<evidence type="ECO:0000256" key="1">
    <source>
        <dbReference type="SAM" id="MobiDB-lite"/>
    </source>
</evidence>
<reference evidence="3" key="1">
    <citation type="submission" date="2024-01" db="EMBL/GenBank/DDBJ databases">
        <title>The genome sequence of Micromonospora mangrovi CCTCC AA 2012012.</title>
        <authorList>
            <person name="Gao J."/>
        </authorList>
    </citation>
    <scope>NUCLEOTIDE SEQUENCE</scope>
    <source>
        <strain evidence="3">CCTCC AA 2012012</strain>
    </source>
</reference>
<feature type="transmembrane region" description="Helical" evidence="2">
    <location>
        <begin position="44"/>
        <end position="62"/>
    </location>
</feature>
<keyword evidence="2" id="KW-0812">Transmembrane</keyword>
<name>A0AAU8HJH5_9ACTN</name>
<evidence type="ECO:0000313" key="4">
    <source>
        <dbReference type="EMBL" id="XCH76206.1"/>
    </source>
</evidence>
<organism evidence="4">
    <name type="scientific">Micromonospora sp. CCTCC AA 2012012</name>
    <dbReference type="NCBI Taxonomy" id="3111921"/>
    <lineage>
        <taxon>Bacteria</taxon>
        <taxon>Bacillati</taxon>
        <taxon>Actinomycetota</taxon>
        <taxon>Actinomycetes</taxon>
        <taxon>Micromonosporales</taxon>
        <taxon>Micromonosporaceae</taxon>
        <taxon>Micromonospora</taxon>
    </lineage>
</organism>
<dbReference type="EMBL" id="CP157762">
    <property type="protein sequence ID" value="XBP95503.1"/>
    <property type="molecule type" value="Genomic_DNA"/>
</dbReference>
<proteinExistence type="predicted"/>
<evidence type="ECO:0000256" key="2">
    <source>
        <dbReference type="SAM" id="Phobius"/>
    </source>
</evidence>
<feature type="compositionally biased region" description="Basic residues" evidence="1">
    <location>
        <begin position="307"/>
        <end position="319"/>
    </location>
</feature>
<gene>
    <name evidence="4" type="ORF">ABUL08_08995</name>
    <name evidence="3" type="ORF">VK199_08950</name>
</gene>